<accession>A0AAX3UFI9</accession>
<dbReference type="Proteomes" id="UP001242513">
    <property type="component" value="Chromosome"/>
</dbReference>
<reference evidence="1 3" key="1">
    <citation type="submission" date="2016-10" db="EMBL/GenBank/DDBJ databases">
        <authorList>
            <person name="Varghese N."/>
            <person name="Submissions S."/>
        </authorList>
    </citation>
    <scope>NUCLEOTIDE SEQUENCE [LARGE SCALE GENOMIC DNA]</scope>
    <source>
        <strain evidence="1 3">ATCC 43761</strain>
    </source>
</reference>
<keyword evidence="3" id="KW-1185">Reference proteome</keyword>
<evidence type="ECO:0000313" key="1">
    <source>
        <dbReference type="EMBL" id="SDA49863.1"/>
    </source>
</evidence>
<proteinExistence type="predicted"/>
<dbReference type="EMBL" id="FMXC01000007">
    <property type="protein sequence ID" value="SDA49863.1"/>
    <property type="molecule type" value="Genomic_DNA"/>
</dbReference>
<evidence type="ECO:0000313" key="2">
    <source>
        <dbReference type="EMBL" id="WGO86283.1"/>
    </source>
</evidence>
<gene>
    <name evidence="2" type="ORF">QEJ78_02015</name>
    <name evidence="1" type="ORF">SAMN02983011_00940</name>
</gene>
<dbReference type="EMBL" id="CP123735">
    <property type="protein sequence ID" value="WGO86283.1"/>
    <property type="molecule type" value="Genomic_DNA"/>
</dbReference>
<dbReference type="Proteomes" id="UP000181860">
    <property type="component" value="Unassembled WGS sequence"/>
</dbReference>
<organism evidence="2 4">
    <name type="scientific">Lactobacillus kefiranofaciens</name>
    <dbReference type="NCBI Taxonomy" id="267818"/>
    <lineage>
        <taxon>Bacteria</taxon>
        <taxon>Bacillati</taxon>
        <taxon>Bacillota</taxon>
        <taxon>Bacilli</taxon>
        <taxon>Lactobacillales</taxon>
        <taxon>Lactobacillaceae</taxon>
        <taxon>Lactobacillus</taxon>
    </lineage>
</organism>
<protein>
    <submittedName>
        <fullName evidence="2">Reductase</fullName>
    </submittedName>
    <submittedName>
        <fullName evidence="1">Riboflavin biosynthesis RibT protein</fullName>
    </submittedName>
</protein>
<dbReference type="AlphaFoldDB" id="A0AAX3UFI9"/>
<dbReference type="RefSeq" id="WP_013854197.1">
    <property type="nucleotide sequence ID" value="NZ_CP123735.1"/>
</dbReference>
<reference evidence="2" key="2">
    <citation type="journal article" date="2022" name="Food Funct.">
        <title>Lactobacillus kefiranofaciens ZW18 from Kefir enhances the anti-tumor effect of anti-programmed cell death 1 (PD-1) immunotherapy by modulating the gut microbiota.</title>
        <authorList>
            <person name="Zhao J."/>
            <person name="Wang Y."/>
            <person name="Wang J."/>
            <person name="Lv M."/>
            <person name="Zhou C."/>
            <person name="Jia L."/>
            <person name="Geng W."/>
        </authorList>
    </citation>
    <scope>NUCLEOTIDE SEQUENCE</scope>
    <source>
        <strain evidence="2">ZW18</strain>
    </source>
</reference>
<name>A0AAX3UFI9_9LACO</name>
<evidence type="ECO:0000313" key="3">
    <source>
        <dbReference type="Proteomes" id="UP000181860"/>
    </source>
</evidence>
<evidence type="ECO:0000313" key="4">
    <source>
        <dbReference type="Proteomes" id="UP001242513"/>
    </source>
</evidence>
<sequence>MLIQYKKDYEKTARGLLSYLPDFKNIESLKEEIRLNEQDNEFVLFLYSNNQQNMVGVLGTQITNQFIVIRYLSLAPGFREISYEQKILLELKKEYPDKRITALPEYANLLKTIKEDNEEE</sequence>
<reference evidence="2" key="3">
    <citation type="submission" date="2023-04" db="EMBL/GenBank/DDBJ databases">
        <authorList>
            <person name="Wang Y."/>
        </authorList>
    </citation>
    <scope>NUCLEOTIDE SEQUENCE</scope>
    <source>
        <strain evidence="2">ZW18</strain>
    </source>
</reference>